<dbReference type="InterPro" id="IPR013517">
    <property type="entry name" value="FG-GAP"/>
</dbReference>
<dbReference type="PROSITE" id="PS51470">
    <property type="entry name" value="FG_GAP"/>
    <property type="match status" value="1"/>
</dbReference>
<evidence type="ECO:0000256" key="1">
    <source>
        <dbReference type="ARBA" id="ARBA00022729"/>
    </source>
</evidence>
<dbReference type="AlphaFoldDB" id="A0A518BHJ0"/>
<reference evidence="4 5" key="1">
    <citation type="submission" date="2019-02" db="EMBL/GenBank/DDBJ databases">
        <title>Deep-cultivation of Planctomycetes and their phenomic and genomic characterization uncovers novel biology.</title>
        <authorList>
            <person name="Wiegand S."/>
            <person name="Jogler M."/>
            <person name="Boedeker C."/>
            <person name="Pinto D."/>
            <person name="Vollmers J."/>
            <person name="Rivas-Marin E."/>
            <person name="Kohn T."/>
            <person name="Peeters S.H."/>
            <person name="Heuer A."/>
            <person name="Rast P."/>
            <person name="Oberbeckmann S."/>
            <person name="Bunk B."/>
            <person name="Jeske O."/>
            <person name="Meyerdierks A."/>
            <person name="Storesund J.E."/>
            <person name="Kallscheuer N."/>
            <person name="Luecker S."/>
            <person name="Lage O.M."/>
            <person name="Pohl T."/>
            <person name="Merkel B.J."/>
            <person name="Hornburger P."/>
            <person name="Mueller R.-W."/>
            <person name="Bruemmer F."/>
            <person name="Labrenz M."/>
            <person name="Spormann A.M."/>
            <person name="Op den Camp H."/>
            <person name="Overmann J."/>
            <person name="Amann R."/>
            <person name="Jetten M.S.M."/>
            <person name="Mascher T."/>
            <person name="Medema M.H."/>
            <person name="Devos D.P."/>
            <person name="Kaster A.-K."/>
            <person name="Ovreas L."/>
            <person name="Rohde M."/>
            <person name="Galperin M.Y."/>
            <person name="Jogler C."/>
        </authorList>
    </citation>
    <scope>NUCLEOTIDE SEQUENCE [LARGE SCALE GENOMIC DNA]</scope>
    <source>
        <strain evidence="4 5">Pla133</strain>
    </source>
</reference>
<evidence type="ECO:0000313" key="5">
    <source>
        <dbReference type="Proteomes" id="UP000316921"/>
    </source>
</evidence>
<dbReference type="RefSeq" id="WP_145064290.1">
    <property type="nucleotide sequence ID" value="NZ_CP036287.1"/>
</dbReference>
<dbReference type="PANTHER" id="PTHR36220">
    <property type="entry name" value="UNNAMED PRODUCT"/>
    <property type="match status" value="1"/>
</dbReference>
<evidence type="ECO:0000256" key="2">
    <source>
        <dbReference type="ARBA" id="ARBA00022737"/>
    </source>
</evidence>
<keyword evidence="5" id="KW-1185">Reference proteome</keyword>
<accession>A0A518BHJ0</accession>
<dbReference type="SMART" id="SM00191">
    <property type="entry name" value="Int_alpha"/>
    <property type="match status" value="3"/>
</dbReference>
<dbReference type="SUPFAM" id="SSF50965">
    <property type="entry name" value="Galactose oxidase, central domain"/>
    <property type="match status" value="1"/>
</dbReference>
<dbReference type="EMBL" id="CP036287">
    <property type="protein sequence ID" value="QDU66452.1"/>
    <property type="molecule type" value="Genomic_DNA"/>
</dbReference>
<dbReference type="PANTHER" id="PTHR36220:SF1">
    <property type="entry name" value="GAMMA TUBULIN COMPLEX COMPONENT C-TERMINAL DOMAIN-CONTAINING PROTEIN"/>
    <property type="match status" value="1"/>
</dbReference>
<evidence type="ECO:0000313" key="4">
    <source>
        <dbReference type="EMBL" id="QDU66452.1"/>
    </source>
</evidence>
<dbReference type="InterPro" id="IPR011043">
    <property type="entry name" value="Gal_Oxase/kelch_b-propeller"/>
</dbReference>
<name>A0A518BHJ0_9BACT</name>
<gene>
    <name evidence="4" type="ORF">Pla133_15260</name>
</gene>
<dbReference type="Gene3D" id="2.130.10.130">
    <property type="entry name" value="Integrin alpha, N-terminal"/>
    <property type="match status" value="3"/>
</dbReference>
<proteinExistence type="predicted"/>
<keyword evidence="3" id="KW-0325">Glycoprotein</keyword>
<evidence type="ECO:0008006" key="6">
    <source>
        <dbReference type="Google" id="ProtNLM"/>
    </source>
</evidence>
<organism evidence="4 5">
    <name type="scientific">Engelhardtia mirabilis</name>
    <dbReference type="NCBI Taxonomy" id="2528011"/>
    <lineage>
        <taxon>Bacteria</taxon>
        <taxon>Pseudomonadati</taxon>
        <taxon>Planctomycetota</taxon>
        <taxon>Planctomycetia</taxon>
        <taxon>Planctomycetia incertae sedis</taxon>
        <taxon>Engelhardtia</taxon>
    </lineage>
</organism>
<keyword evidence="1" id="KW-0732">Signal</keyword>
<dbReference type="Proteomes" id="UP000316921">
    <property type="component" value="Chromosome"/>
</dbReference>
<keyword evidence="2" id="KW-0677">Repeat</keyword>
<dbReference type="InterPro" id="IPR013519">
    <property type="entry name" value="Int_alpha_beta-p"/>
</dbReference>
<sequence length="550" mass="54914">MHASALIVPALVATVLDVAAPSLHALQAPIAEVAKVYGSATGSSDLAGISVAISGPTALVAAQSDGSAAPGAGSVYSFDLQPDGSWLETQKLTASNAAAGDTFGRSVAISGVRAIVGASGKDGSLGGNEGAAYVFERVGGVWGEAGALVAAGPIVGQEFGWSVAIDGDFAAVGAYRNATQGSLAGAVYVFERIAGNWTQTQVLYASDASDGAQFGWTLAMDGSTLLVGADLQGPPGNGAGAVYVFEYSGSSWVETQRLKGSDTIPLDYFGWSVALEGDFAAIGATGSESAGEPFGKDEGAVYVFQRVGSSWVQTARLEASDAAASDELGYAVGIAEGRVLAGSPDQDELGSNAGAAYLFERDVSGTWAQTAKVLASDGQSGDLLGRALGLSGDRAIVGARGDDDQGSSAGAAYLLDLEPLSAAVISISLSAGGLQSLTLDAGRDHGGEIYLLLGSLSGTAPGVPLAPGVALPLNVDPYLLLTLDNPNQLPLLSSFASLNAVGHASAIFAVPPGSSGALAGLVAHHAFFTIDLTTFGVAFVSNALPVGLLP</sequence>
<evidence type="ECO:0000256" key="3">
    <source>
        <dbReference type="ARBA" id="ARBA00023180"/>
    </source>
</evidence>
<protein>
    <recommendedName>
        <fullName evidence="6">FG-GAP repeat protein</fullName>
    </recommendedName>
</protein>
<dbReference type="KEGG" id="pbap:Pla133_15260"/>
<dbReference type="Pfam" id="PF14312">
    <property type="entry name" value="FG-GAP_2"/>
    <property type="match status" value="6"/>
</dbReference>
<dbReference type="InterPro" id="IPR028994">
    <property type="entry name" value="Integrin_alpha_N"/>
</dbReference>